<accession>A0ACC2RZT5</accession>
<keyword evidence="2" id="KW-1185">Reference proteome</keyword>
<dbReference type="EC" id="3.1.1.3" evidence="1"/>
<proteinExistence type="predicted"/>
<organism evidence="1 2">
    <name type="scientific">Entomophthora muscae</name>
    <dbReference type="NCBI Taxonomy" id="34485"/>
    <lineage>
        <taxon>Eukaryota</taxon>
        <taxon>Fungi</taxon>
        <taxon>Fungi incertae sedis</taxon>
        <taxon>Zoopagomycota</taxon>
        <taxon>Entomophthoromycotina</taxon>
        <taxon>Entomophthoromycetes</taxon>
        <taxon>Entomophthorales</taxon>
        <taxon>Entomophthoraceae</taxon>
        <taxon>Entomophthora</taxon>
    </lineage>
</organism>
<sequence length="386" mass="43322">MLNLKIVNLLHVFYLTGNVVSAVEFRMKKIFHRGVELKDLFRTFDVGSDLSPSEYDTFEHKVHSLKEMPWNKTISQGNRQSYFAFQLNQNLPNVTDQQTVLNLAKMSYDAYLAPETSGWLDIGKKYSPFESFGWKADGVRGYMFADEKNSSIVLALKGTSAGIISGDSPTSAKDKLNDNLMFSCCCARIDSTWHKVCDCYQKGYNCSQTCLDKKFQESSPDIYYFAAQEILRNVQDAHPKAQLWLTGHSLGGGLSGLLGLAYNIPTVTFQSPGDRLPASRLHLPGINALSFQDHIWHFGHNADPIFMGLCQGVSSACYITGYALESKCHTGRVCSYDTRKVKNWGIDILKHRIGVVIAEVIETWDGVPECVYETECVDCPLWNFVP</sequence>
<protein>
    <submittedName>
        <fullName evidence="1">Lipase atg15</fullName>
        <ecNumber evidence="1">3.1.1.3</ecNumber>
    </submittedName>
</protein>
<dbReference type="EMBL" id="QTSX02006396">
    <property type="protein sequence ID" value="KAJ9055556.1"/>
    <property type="molecule type" value="Genomic_DNA"/>
</dbReference>
<gene>
    <name evidence="1" type="primary">ATG15_4</name>
    <name evidence="1" type="ORF">DSO57_1002848</name>
</gene>
<comment type="caution">
    <text evidence="1">The sequence shown here is derived from an EMBL/GenBank/DDBJ whole genome shotgun (WGS) entry which is preliminary data.</text>
</comment>
<name>A0ACC2RZT5_9FUNG</name>
<dbReference type="Proteomes" id="UP001165960">
    <property type="component" value="Unassembled WGS sequence"/>
</dbReference>
<evidence type="ECO:0000313" key="1">
    <source>
        <dbReference type="EMBL" id="KAJ9055556.1"/>
    </source>
</evidence>
<reference evidence="1" key="1">
    <citation type="submission" date="2022-04" db="EMBL/GenBank/DDBJ databases">
        <title>Genome of the entomopathogenic fungus Entomophthora muscae.</title>
        <authorList>
            <person name="Elya C."/>
            <person name="Lovett B.R."/>
            <person name="Lee E."/>
            <person name="Macias A.M."/>
            <person name="Hajek A.E."/>
            <person name="De Bivort B.L."/>
            <person name="Kasson M.T."/>
            <person name="De Fine Licht H.H."/>
            <person name="Stajich J.E."/>
        </authorList>
    </citation>
    <scope>NUCLEOTIDE SEQUENCE</scope>
    <source>
        <strain evidence="1">Berkeley</strain>
    </source>
</reference>
<keyword evidence="1" id="KW-0378">Hydrolase</keyword>
<evidence type="ECO:0000313" key="2">
    <source>
        <dbReference type="Proteomes" id="UP001165960"/>
    </source>
</evidence>